<keyword evidence="3" id="KW-0479">Metal-binding</keyword>
<dbReference type="InterPro" id="IPR017850">
    <property type="entry name" value="Alkaline_phosphatase_core_sf"/>
</dbReference>
<keyword evidence="4" id="KW-0732">Signal</keyword>
<name>A0ABT2JCG5_9PSEU</name>
<dbReference type="RefSeq" id="WP_260193163.1">
    <property type="nucleotide sequence ID" value="NZ_JAFFZE010000015.1"/>
</dbReference>
<dbReference type="Gene3D" id="3.40.720.10">
    <property type="entry name" value="Alkaline Phosphatase, subunit A"/>
    <property type="match status" value="1"/>
</dbReference>
<evidence type="ECO:0000256" key="4">
    <source>
        <dbReference type="ARBA" id="ARBA00022729"/>
    </source>
</evidence>
<evidence type="ECO:0000259" key="7">
    <source>
        <dbReference type="Pfam" id="PF00884"/>
    </source>
</evidence>
<dbReference type="PANTHER" id="PTHR42693">
    <property type="entry name" value="ARYLSULFATASE FAMILY MEMBER"/>
    <property type="match status" value="1"/>
</dbReference>
<keyword evidence="6" id="KW-0106">Calcium</keyword>
<proteinExistence type="inferred from homology"/>
<keyword evidence="5" id="KW-0378">Hydrolase</keyword>
<evidence type="ECO:0000313" key="9">
    <source>
        <dbReference type="Proteomes" id="UP001156441"/>
    </source>
</evidence>
<comment type="cofactor">
    <cofactor evidence="1">
        <name>Ca(2+)</name>
        <dbReference type="ChEBI" id="CHEBI:29108"/>
    </cofactor>
</comment>
<dbReference type="Proteomes" id="UP001156441">
    <property type="component" value="Unassembled WGS sequence"/>
</dbReference>
<gene>
    <name evidence="8" type="ORF">JT362_20760</name>
</gene>
<evidence type="ECO:0000313" key="8">
    <source>
        <dbReference type="EMBL" id="MCT2585557.1"/>
    </source>
</evidence>
<dbReference type="PANTHER" id="PTHR42693:SF42">
    <property type="entry name" value="ARYLSULFATASE G"/>
    <property type="match status" value="1"/>
</dbReference>
<dbReference type="PROSITE" id="PS00149">
    <property type="entry name" value="SULFATASE_2"/>
    <property type="match status" value="1"/>
</dbReference>
<sequence>MTSGSLGRRTVLRGGLATVGLGTMAGTATAEPRPRTNVIVILIDDLARRELGCYGNTFNETPNMDRLAADGIRFDTGYAAAPVCSPTRASIMTGQYPARVGITEYLESTGDDFLPTSHRVLPETLRDAGYRTGLIGKWHLSETYTGPPRERPGNPWSHGFTEVIASEQKYIANGDYFHPYFMLPGLPARMENEYLTDRLNLEATDFITRAHRDRTPFFLYLSHYATHTALAAPQPLIDKYVAKPGAGQPGRNPVLAAMLEVIDNGVRAVRDTLRRLDIADDTVILLLSDNGGDNAVATSDPLRGSKATLYEGGVRVPMIAYHPRGRGGRTVQTPFSTVDFLPTLLDTVGVRRPPGQHLDGVSFAGLLAGGAAPRRRSLFWVYPHWHNPGRPSASVRSGRYKLLRYLHDGRSELYDLHTDPGESTDLTDRLPGTTRRLRAALDAHLRDVDVLPPHPTLQNFPKPVLEHEFDDDLADFTVLAPNPEGDAGTVRAAGGALTVTAAGAPAFALLRSNRPVEDSPVAIVVTQRSYAGAPNQDTLFTGLIEDERNYLMVWYNHRRQRTGWDVVTDGRLTGRRISQLDGKISYPGPNARLACVLHRDELTAYAVAAGGRWQYLFTIDVGQWARLDDPAVRARYRYGFGVRVDAGTLTVDRFAVRRGRQSTSYSANTSPPNSFQ</sequence>
<accession>A0ABT2JCG5</accession>
<comment type="similarity">
    <text evidence="2">Belongs to the sulfatase family.</text>
</comment>
<evidence type="ECO:0000256" key="3">
    <source>
        <dbReference type="ARBA" id="ARBA00022723"/>
    </source>
</evidence>
<dbReference type="EMBL" id="JAFFZE010000015">
    <property type="protein sequence ID" value="MCT2585557.1"/>
    <property type="molecule type" value="Genomic_DNA"/>
</dbReference>
<dbReference type="CDD" id="cd16144">
    <property type="entry name" value="ARS_like"/>
    <property type="match status" value="1"/>
</dbReference>
<evidence type="ECO:0000256" key="2">
    <source>
        <dbReference type="ARBA" id="ARBA00008779"/>
    </source>
</evidence>
<evidence type="ECO:0000256" key="5">
    <source>
        <dbReference type="ARBA" id="ARBA00022801"/>
    </source>
</evidence>
<evidence type="ECO:0000256" key="1">
    <source>
        <dbReference type="ARBA" id="ARBA00001913"/>
    </source>
</evidence>
<dbReference type="PROSITE" id="PS51318">
    <property type="entry name" value="TAT"/>
    <property type="match status" value="1"/>
</dbReference>
<dbReference type="InterPro" id="IPR006311">
    <property type="entry name" value="TAT_signal"/>
</dbReference>
<protein>
    <submittedName>
        <fullName evidence="8">Sulfatase</fullName>
    </submittedName>
</protein>
<dbReference type="InterPro" id="IPR024607">
    <property type="entry name" value="Sulfatase_CS"/>
</dbReference>
<reference evidence="8 9" key="1">
    <citation type="submission" date="2021-02" db="EMBL/GenBank/DDBJ databases">
        <title>Actinophytocola xerophila sp. nov., isolated from soil of cotton cropping field.</title>
        <authorList>
            <person name="Huang R."/>
            <person name="Chen X."/>
            <person name="Ge X."/>
            <person name="Liu W."/>
        </authorList>
    </citation>
    <scope>NUCLEOTIDE SEQUENCE [LARGE SCALE GENOMIC DNA]</scope>
    <source>
        <strain evidence="8 9">S1-96</strain>
    </source>
</reference>
<organism evidence="8 9">
    <name type="scientific">Actinophytocola gossypii</name>
    <dbReference type="NCBI Taxonomy" id="2812003"/>
    <lineage>
        <taxon>Bacteria</taxon>
        <taxon>Bacillati</taxon>
        <taxon>Actinomycetota</taxon>
        <taxon>Actinomycetes</taxon>
        <taxon>Pseudonocardiales</taxon>
        <taxon>Pseudonocardiaceae</taxon>
    </lineage>
</organism>
<dbReference type="Pfam" id="PF00884">
    <property type="entry name" value="Sulfatase"/>
    <property type="match status" value="1"/>
</dbReference>
<evidence type="ECO:0000256" key="6">
    <source>
        <dbReference type="ARBA" id="ARBA00022837"/>
    </source>
</evidence>
<keyword evidence="9" id="KW-1185">Reference proteome</keyword>
<comment type="caution">
    <text evidence="8">The sequence shown here is derived from an EMBL/GenBank/DDBJ whole genome shotgun (WGS) entry which is preliminary data.</text>
</comment>
<feature type="domain" description="Sulfatase N-terminal" evidence="7">
    <location>
        <begin position="37"/>
        <end position="350"/>
    </location>
</feature>
<dbReference type="InterPro" id="IPR000917">
    <property type="entry name" value="Sulfatase_N"/>
</dbReference>
<dbReference type="InterPro" id="IPR050738">
    <property type="entry name" value="Sulfatase"/>
</dbReference>
<dbReference type="Gene3D" id="3.30.1120.10">
    <property type="match status" value="1"/>
</dbReference>
<dbReference type="PROSITE" id="PS00523">
    <property type="entry name" value="SULFATASE_1"/>
    <property type="match status" value="1"/>
</dbReference>
<dbReference type="SUPFAM" id="SSF53649">
    <property type="entry name" value="Alkaline phosphatase-like"/>
    <property type="match status" value="1"/>
</dbReference>